<sequence length="651" mass="74838">MATKKKRSPTNFVRDKIHQGTDGSADHANVRIIQAVARTPYEETPFVVVFPAVMHGGKPFVLDLQFLMPLTKIGRALFDGHLRKLGSRPNFKTATNYTKRLRNGIVEFLNSEGLLEIGLDKFCSDIIPHFETWLNQQKDGVSRWSESTRAENYLYVKTVFEKIASDSHWKSSIPQRPRFKSNPWPHRTRSVKKKEILDDDLATRIRVASIDEIVDLVRRRGEIQRIIEEDEVDSNSKKNDGYHTLRRDREYEKIVLDIYREILKSPTIHSDCFPDTYRYILSKYNTTISEIRGLIFPRPEGLVPFVLLMALALSYNASTVLDARLGDFTVVRELSSYLVFFNDEPQPDDENESGDAPEAVDDDIEADLLANAFKPRSHKRQPVYIPIDNEPDNPYFMYGYLLNWTSNLRSFSYFGVSDKLFIFSTPKSKNGISSFTGLDGTATPQGWADALRRFRERHDLEHFTLDMLRPTSLDVTFEEFNGDIRLASIQGNHTHIDTTSRSYRSDAEKKRQYERLGAVHSRRDRWRKTDGKIDPRDHPEEFDVDCATPGWTCADPYDSPYTTKGELCEGYGRCPACPLGGVNLNSPLSCAYTLGLLEAIDNAQRSLDPKTWLQRWLPVKQRLVEKWIPSFSERAIREAKQVDIPPMPRPE</sequence>
<accession>A0ABZ0EIA9</accession>
<protein>
    <submittedName>
        <fullName evidence="2">Uncharacterized protein</fullName>
    </submittedName>
</protein>
<evidence type="ECO:0000313" key="3">
    <source>
        <dbReference type="Proteomes" id="UP001302652"/>
    </source>
</evidence>
<feature type="compositionally biased region" description="Basic and acidic residues" evidence="1">
    <location>
        <begin position="13"/>
        <end position="23"/>
    </location>
</feature>
<dbReference type="RefSeq" id="WP_317019541.1">
    <property type="nucleotide sequence ID" value="NZ_CP136512.1"/>
</dbReference>
<organism evidence="2 3">
    <name type="scientific">Paraburkholderia kirstenboschensis</name>
    <dbReference type="NCBI Taxonomy" id="1245436"/>
    <lineage>
        <taxon>Bacteria</taxon>
        <taxon>Pseudomonadati</taxon>
        <taxon>Pseudomonadota</taxon>
        <taxon>Betaproteobacteria</taxon>
        <taxon>Burkholderiales</taxon>
        <taxon>Burkholderiaceae</taxon>
        <taxon>Paraburkholderia</taxon>
    </lineage>
</organism>
<proteinExistence type="predicted"/>
<dbReference type="Proteomes" id="UP001302652">
    <property type="component" value="Chromosome 2"/>
</dbReference>
<feature type="region of interest" description="Disordered" evidence="1">
    <location>
        <begin position="1"/>
        <end position="23"/>
    </location>
</feature>
<reference evidence="2 3" key="1">
    <citation type="submission" date="2023-10" db="EMBL/GenBank/DDBJ databases">
        <title>Surface-active antibiotics is a multifunctional adaptation for post-fire microbes.</title>
        <authorList>
            <person name="Liu M.D."/>
            <person name="Du Y."/>
            <person name="Koupaei S.K."/>
            <person name="Kim N.R."/>
            <person name="Zhang W."/>
            <person name="Traxler M.F."/>
        </authorList>
    </citation>
    <scope>NUCLEOTIDE SEQUENCE [LARGE SCALE GENOMIC DNA]</scope>
    <source>
        <strain evidence="2 3">F3</strain>
    </source>
</reference>
<dbReference type="EMBL" id="CP136512">
    <property type="protein sequence ID" value="WOD16954.1"/>
    <property type="molecule type" value="Genomic_DNA"/>
</dbReference>
<keyword evidence="3" id="KW-1185">Reference proteome</keyword>
<name>A0ABZ0EIA9_9BURK</name>
<gene>
    <name evidence="2" type="ORF">RW095_13910</name>
</gene>
<evidence type="ECO:0000313" key="2">
    <source>
        <dbReference type="EMBL" id="WOD16954.1"/>
    </source>
</evidence>
<evidence type="ECO:0000256" key="1">
    <source>
        <dbReference type="SAM" id="MobiDB-lite"/>
    </source>
</evidence>